<feature type="compositionally biased region" description="Polar residues" evidence="1">
    <location>
        <begin position="363"/>
        <end position="374"/>
    </location>
</feature>
<reference evidence="2" key="1">
    <citation type="submission" date="2021-02" db="EMBL/GenBank/DDBJ databases">
        <authorList>
            <person name="Syme A R."/>
            <person name="Syme A R."/>
            <person name="Moolhuijzen P."/>
        </authorList>
    </citation>
    <scope>NUCLEOTIDE SEQUENCE</scope>
    <source>
        <strain evidence="2">W1-1</strain>
    </source>
</reference>
<accession>A0A6S6VKQ2</accession>
<dbReference type="Proteomes" id="UP000472372">
    <property type="component" value="Chromosome 2"/>
</dbReference>
<feature type="region of interest" description="Disordered" evidence="1">
    <location>
        <begin position="405"/>
        <end position="544"/>
    </location>
</feature>
<organism evidence="2 3">
    <name type="scientific">Pyrenophora teres f. teres</name>
    <dbReference type="NCBI Taxonomy" id="97479"/>
    <lineage>
        <taxon>Eukaryota</taxon>
        <taxon>Fungi</taxon>
        <taxon>Dikarya</taxon>
        <taxon>Ascomycota</taxon>
        <taxon>Pezizomycotina</taxon>
        <taxon>Dothideomycetes</taxon>
        <taxon>Pleosporomycetidae</taxon>
        <taxon>Pleosporales</taxon>
        <taxon>Pleosporineae</taxon>
        <taxon>Pleosporaceae</taxon>
        <taxon>Pyrenophora</taxon>
    </lineage>
</organism>
<evidence type="ECO:0000256" key="1">
    <source>
        <dbReference type="SAM" id="MobiDB-lite"/>
    </source>
</evidence>
<feature type="compositionally biased region" description="Basic residues" evidence="1">
    <location>
        <begin position="531"/>
        <end position="544"/>
    </location>
</feature>
<gene>
    <name evidence="2" type="ORF">PTTW11_02761</name>
</gene>
<proteinExistence type="predicted"/>
<protein>
    <submittedName>
        <fullName evidence="2">AF-4 multi-domain protein</fullName>
    </submittedName>
</protein>
<dbReference type="AlphaFoldDB" id="A0A6S6VKQ2"/>
<feature type="region of interest" description="Disordered" evidence="1">
    <location>
        <begin position="360"/>
        <end position="393"/>
    </location>
</feature>
<evidence type="ECO:0000313" key="3">
    <source>
        <dbReference type="Proteomes" id="UP000472372"/>
    </source>
</evidence>
<dbReference type="EMBL" id="HG992978">
    <property type="protein sequence ID" value="CAE7015189.1"/>
    <property type="molecule type" value="Genomic_DNA"/>
</dbReference>
<sequence length="544" mass="59655">MCGYTIITYTECTHDMLSTTPQHTRLCAYALMVELVQGIDTAPPHCVLCSSTTTQISASQKLFDYCPDCRPIVDAEDPERTQRGELDDVLQTHAHIKEDDVGVYDEAETSQLFDLRVYIDLKMKAGMALAETLETHILTNPSALSRIPSPTLRALLSFPGRQKYENLYLSAFRTCADMLPVLEMYVQRKVSHQLFVDTFKWVHDKALRTNAVLDTFHIVVQAVVEGGGYEARLDFFGDVLVRAVEGGWGEGEVEDGEGDVHPLAEEEEARVDVPVKTVVKTGPKKLSRKEAGTLNLRGLNYDSKSLEGLLEHEPAEEIKLDILYIPEGVNGMGVDVEDEQGNKLVWDGEGNSRLICASESDDTTLGSTINSASPDTEPPAAKPESTATIEVPKPKKVAEGFCFSYSDTDSTDEADNNGPVRLRRDDVVEPSPISIAAGPMNPQSPASTPSPPPSLSSSSSSPRKRKSSSDKEEDSDDDHFDPPVQPKRRKPSPLPRSASMVRRVPQPVSSGESVESTSSSSSASSSSSVKRNWRHLHRLKQAQK</sequence>
<name>A0A6S6VKQ2_9PLEO</name>
<evidence type="ECO:0000313" key="2">
    <source>
        <dbReference type="EMBL" id="CAE7015189.1"/>
    </source>
</evidence>
<feature type="compositionally biased region" description="Low complexity" evidence="1">
    <location>
        <begin position="508"/>
        <end position="529"/>
    </location>
</feature>